<proteinExistence type="predicted"/>
<organism evidence="1">
    <name type="scientific">bioreactor metagenome</name>
    <dbReference type="NCBI Taxonomy" id="1076179"/>
    <lineage>
        <taxon>unclassified sequences</taxon>
        <taxon>metagenomes</taxon>
        <taxon>ecological metagenomes</taxon>
    </lineage>
</organism>
<dbReference type="AlphaFoldDB" id="A0A645GPR7"/>
<evidence type="ECO:0000313" key="1">
    <source>
        <dbReference type="EMBL" id="MPN25944.1"/>
    </source>
</evidence>
<protein>
    <submittedName>
        <fullName evidence="1">Uncharacterized protein</fullName>
    </submittedName>
</protein>
<reference evidence="1" key="1">
    <citation type="submission" date="2019-08" db="EMBL/GenBank/DDBJ databases">
        <authorList>
            <person name="Kucharzyk K."/>
            <person name="Murdoch R.W."/>
            <person name="Higgins S."/>
            <person name="Loffler F."/>
        </authorList>
    </citation>
    <scope>NUCLEOTIDE SEQUENCE</scope>
</reference>
<dbReference type="EMBL" id="VSSQ01075311">
    <property type="protein sequence ID" value="MPN25944.1"/>
    <property type="molecule type" value="Genomic_DNA"/>
</dbReference>
<gene>
    <name evidence="1" type="ORF">SDC9_173365</name>
</gene>
<sequence>MRVAKVEIGRLQRGLRGAQIGVGLALRVGALVQFLLRDGALIPQPHGALGLALRVAHAGSCSHHLRLDAIHFGGIRRGVHGEQQIAHLHQRAFAKVHGLHGARHARSHVHAVHGFKATRKFVPQAHVLPHHLGDGHRNRRCGCMSGAFGGRVGVRALQPEDRAASGRNDGRDAQQHPPAALGGHVVLWMAHDQLLMRMLESTSHANHRATVTPCGEKRRQKILAHAGNGWQFE</sequence>
<comment type="caution">
    <text evidence="1">The sequence shown here is derived from an EMBL/GenBank/DDBJ whole genome shotgun (WGS) entry which is preliminary data.</text>
</comment>
<accession>A0A645GPR7</accession>
<name>A0A645GPR7_9ZZZZ</name>